<feature type="signal peptide" evidence="1">
    <location>
        <begin position="1"/>
        <end position="22"/>
    </location>
</feature>
<evidence type="ECO:0000256" key="1">
    <source>
        <dbReference type="SAM" id="SignalP"/>
    </source>
</evidence>
<protein>
    <recommendedName>
        <fullName evidence="2">Chalcone isomerase domain-containing protein</fullName>
    </recommendedName>
</protein>
<proteinExistence type="predicted"/>
<dbReference type="RefSeq" id="WP_045456946.1">
    <property type="nucleotide sequence ID" value="NZ_BBLT01000001.1"/>
</dbReference>
<dbReference type="Pfam" id="PF16036">
    <property type="entry name" value="Chalcone_3"/>
    <property type="match status" value="1"/>
</dbReference>
<evidence type="ECO:0000313" key="4">
    <source>
        <dbReference type="Proteomes" id="UP000030185"/>
    </source>
</evidence>
<sequence>MKKLQILFFIGILILTSFKSHAQTKIKGVDVPGTIETEKGKLLLNGAGIRTKYIFDLYVGALYLKEKTKDPKAVINQDSPQAIRMYIISDKITNKKMEETIKEGFEKATKGNTAPYKSKIDQLMVAFKEEIHNKDVIDIIYLPGSGVKLYKNGKLKTQVEGLDFKKLLFTIWLGDEPADEDLKNRMLGK</sequence>
<evidence type="ECO:0000259" key="2">
    <source>
        <dbReference type="Pfam" id="PF16036"/>
    </source>
</evidence>
<keyword evidence="1" id="KW-0732">Signal</keyword>
<dbReference type="STRING" id="153721.MYP_69"/>
<keyword evidence="4" id="KW-1185">Reference proteome</keyword>
<gene>
    <name evidence="3" type="ORF">MYP_69</name>
</gene>
<dbReference type="Proteomes" id="UP000030185">
    <property type="component" value="Unassembled WGS sequence"/>
</dbReference>
<dbReference type="eggNOG" id="ENOG502ZD7C">
    <property type="taxonomic scope" value="Bacteria"/>
</dbReference>
<comment type="caution">
    <text evidence="3">The sequence shown here is derived from an EMBL/GenBank/DDBJ whole genome shotgun (WGS) entry which is preliminary data.</text>
</comment>
<name>A0A098L9N7_9BACT</name>
<dbReference type="InterPro" id="IPR016087">
    <property type="entry name" value="Chalcone_isomerase"/>
</dbReference>
<dbReference type="SUPFAM" id="SSF54626">
    <property type="entry name" value="Chalcone isomerase"/>
    <property type="match status" value="1"/>
</dbReference>
<dbReference type="OrthoDB" id="270742at2"/>
<evidence type="ECO:0000313" key="3">
    <source>
        <dbReference type="EMBL" id="GAL82843.1"/>
    </source>
</evidence>
<feature type="chain" id="PRO_5001937134" description="Chalcone isomerase domain-containing protein" evidence="1">
    <location>
        <begin position="23"/>
        <end position="189"/>
    </location>
</feature>
<accession>A0A098L9N7</accession>
<dbReference type="GO" id="GO:0016872">
    <property type="term" value="F:intramolecular lyase activity"/>
    <property type="evidence" value="ECO:0007669"/>
    <property type="project" value="InterPro"/>
</dbReference>
<dbReference type="AlphaFoldDB" id="A0A098L9N7"/>
<organism evidence="3 4">
    <name type="scientific">Sporocytophaga myxococcoides</name>
    <dbReference type="NCBI Taxonomy" id="153721"/>
    <lineage>
        <taxon>Bacteria</taxon>
        <taxon>Pseudomonadati</taxon>
        <taxon>Bacteroidota</taxon>
        <taxon>Cytophagia</taxon>
        <taxon>Cytophagales</taxon>
        <taxon>Cytophagaceae</taxon>
        <taxon>Sporocytophaga</taxon>
    </lineage>
</organism>
<feature type="domain" description="Chalcone isomerase" evidence="2">
    <location>
        <begin position="24"/>
        <end position="188"/>
    </location>
</feature>
<dbReference type="EMBL" id="BBLT01000001">
    <property type="protein sequence ID" value="GAL82843.1"/>
    <property type="molecule type" value="Genomic_DNA"/>
</dbReference>
<dbReference type="Gene3D" id="3.50.70.10">
    <property type="match status" value="1"/>
</dbReference>
<reference evidence="3 4" key="1">
    <citation type="submission" date="2014-09" db="EMBL/GenBank/DDBJ databases">
        <title>Sporocytophaga myxococcoides PG-01 genome sequencing.</title>
        <authorList>
            <person name="Liu L."/>
            <person name="Gao P.J."/>
            <person name="Chen G.J."/>
            <person name="Wang L.S."/>
        </authorList>
    </citation>
    <scope>NUCLEOTIDE SEQUENCE [LARGE SCALE GENOMIC DNA]</scope>
    <source>
        <strain evidence="3 4">PG-01</strain>
    </source>
</reference>
<dbReference type="InterPro" id="IPR016088">
    <property type="entry name" value="Chalcone_isomerase_3-sand"/>
</dbReference>
<dbReference type="InterPro" id="IPR036298">
    <property type="entry name" value="Chalcone_isomerase_sf"/>
</dbReference>